<dbReference type="Proteomes" id="UP000839735">
    <property type="component" value="Unassembled WGS sequence"/>
</dbReference>
<organism evidence="2">
    <name type="scientific">Salmonella diarizonae</name>
    <dbReference type="NCBI Taxonomy" id="59204"/>
    <lineage>
        <taxon>Bacteria</taxon>
        <taxon>Pseudomonadati</taxon>
        <taxon>Pseudomonadota</taxon>
        <taxon>Gammaproteobacteria</taxon>
        <taxon>Enterobacterales</taxon>
        <taxon>Enterobacteriaceae</taxon>
        <taxon>Salmonella</taxon>
    </lineage>
</organism>
<feature type="signal peptide" evidence="1">
    <location>
        <begin position="1"/>
        <end position="20"/>
    </location>
</feature>
<dbReference type="AlphaFoldDB" id="A0A622QS61"/>
<name>A0A622QS61_SALDZ</name>
<proteinExistence type="predicted"/>
<accession>A0A622QS61</accession>
<keyword evidence="1" id="KW-0732">Signal</keyword>
<dbReference type="EMBL" id="AAIBIC010000073">
    <property type="protein sequence ID" value="ECC3917513.1"/>
    <property type="molecule type" value="Genomic_DNA"/>
</dbReference>
<evidence type="ECO:0000313" key="2">
    <source>
        <dbReference type="EMBL" id="ECC3917513.1"/>
    </source>
</evidence>
<reference evidence="2" key="1">
    <citation type="submission" date="2018-08" db="EMBL/GenBank/DDBJ databases">
        <authorList>
            <person name="Ashton P.M."/>
            <person name="Dallman T."/>
            <person name="Nair S."/>
            <person name="De Pinna E."/>
            <person name="Peters T."/>
            <person name="Grant K."/>
        </authorList>
    </citation>
    <scope>NUCLEOTIDE SEQUENCE [LARGE SCALE GENOMIC DNA]</scope>
    <source>
        <strain evidence="2">294779</strain>
    </source>
</reference>
<feature type="chain" id="PRO_5030146059" evidence="1">
    <location>
        <begin position="21"/>
        <end position="378"/>
    </location>
</feature>
<gene>
    <name evidence="2" type="ORF">CTQ69_26920</name>
</gene>
<comment type="caution">
    <text evidence="2">The sequence shown here is derived from an EMBL/GenBank/DDBJ whole genome shotgun (WGS) entry which is preliminary data.</text>
</comment>
<evidence type="ECO:0000256" key="1">
    <source>
        <dbReference type="SAM" id="SignalP"/>
    </source>
</evidence>
<sequence length="378" mass="41000">MKSGLLCVILYFLLSGAVLAGTTVTSEFVITNRKIESYKFSSTDPTASFTDTGNGLFQIHDNFTDANIKNILNYGNQQIGIKRTNSLIKVKMTGQRLGHSFEVSGKYANSHFIVQNESGVNGLFRIESNSGCSEIKPLGAFNGTAQLDYLITSNSNVDSNCVANSSDVSFGMPTAGKFMSTQGISRDFYLNVGSLQNNKAYRDAPPDVYTGQSTFSGEWIANRVGAGYQIFYINKITIFKNPYFEGVTLPAGDNVFNVRATGNEIHGNLVIPYVINGYFTPYNKITLNVTSLNGFKLKDTSSTDKKEIPYSLSTNTGSQRGYPVAINGVSQGAVIISNLPGESYALQGRFNADFTVDKSTAQAGDYSDTVTAVFQISL</sequence>
<protein>
    <submittedName>
        <fullName evidence="2">Fimbrial protein</fullName>
    </submittedName>
</protein>